<feature type="chain" id="PRO_5002886663" evidence="3">
    <location>
        <begin position="30"/>
        <end position="364"/>
    </location>
</feature>
<gene>
    <name evidence="5" type="primary">cbcA</name>
    <name evidence="5" type="ordered locus">Geob_3403</name>
</gene>
<feature type="transmembrane region" description="Helical" evidence="2">
    <location>
        <begin position="330"/>
        <end position="352"/>
    </location>
</feature>
<dbReference type="RefSeq" id="WP_012648474.1">
    <property type="nucleotide sequence ID" value="NC_011979.1"/>
</dbReference>
<evidence type="ECO:0000313" key="6">
    <source>
        <dbReference type="Proteomes" id="UP000007721"/>
    </source>
</evidence>
<keyword evidence="2" id="KW-0812">Transmembrane</keyword>
<feature type="domain" description="Doubled CXXCH motif" evidence="4">
    <location>
        <begin position="116"/>
        <end position="151"/>
    </location>
</feature>
<dbReference type="CDD" id="cd08168">
    <property type="entry name" value="Cytochrom_C3"/>
    <property type="match status" value="1"/>
</dbReference>
<evidence type="ECO:0000313" key="5">
    <source>
        <dbReference type="EMBL" id="ACM21746.1"/>
    </source>
</evidence>
<dbReference type="SUPFAM" id="SSF48695">
    <property type="entry name" value="Multiheme cytochromes"/>
    <property type="match status" value="1"/>
</dbReference>
<evidence type="ECO:0000259" key="4">
    <source>
        <dbReference type="Pfam" id="PF09699"/>
    </source>
</evidence>
<dbReference type="Gene3D" id="3.90.10.10">
    <property type="entry name" value="Cytochrome C3"/>
    <property type="match status" value="1"/>
</dbReference>
<dbReference type="HOGENOM" id="CLU_771076_0_0_7"/>
<accession>B9M5I7</accession>
<dbReference type="InterPro" id="IPR010177">
    <property type="entry name" value="Paired_CXXCH_1"/>
</dbReference>
<sequence>MKDIEIAPLNILLTLAGLAFCAVATSADAESFSYGGTDGKSSNCLVCHENSKTIGARYAIDREQYSHTSHARIGCVACHDTVSPKHPADGIASKRSECSQCHDDTAGEYASSKHAAKASCRDCHNPHRVSAPKEISGQEMNRMCAGCHNRESMEARHATWLPQADLHLGMLPCVTCHTASENYLITLHVIKRDGNNRYGEFRLATFAELDKLAGGKDIRSLVDTNGDTYISLAELRLFNEKQDQRMFRLQGVMVPEKVTHDFQTLENRWDCTFCHASGPRAMQRSTLALPEKNGTFTRIDVEKGAVLEALGSTPDFYMTGATRNGALDRIGLAIIAGGLVMPVGHGFLRFLTRKNRKERSHRHE</sequence>
<keyword evidence="2" id="KW-0472">Membrane</keyword>
<evidence type="ECO:0000256" key="3">
    <source>
        <dbReference type="SAM" id="SignalP"/>
    </source>
</evidence>
<dbReference type="PANTHER" id="PTHR35038">
    <property type="entry name" value="DISSIMILATORY SULFITE REDUCTASE SIRA"/>
    <property type="match status" value="1"/>
</dbReference>
<dbReference type="GO" id="GO:0016491">
    <property type="term" value="F:oxidoreductase activity"/>
    <property type="evidence" value="ECO:0007669"/>
    <property type="project" value="TreeGrafter"/>
</dbReference>
<organism evidence="5 6">
    <name type="scientific">Geotalea daltonii (strain DSM 22248 / JCM 15807 / FRC-32)</name>
    <name type="common">Geobacter daltonii</name>
    <dbReference type="NCBI Taxonomy" id="316067"/>
    <lineage>
        <taxon>Bacteria</taxon>
        <taxon>Pseudomonadati</taxon>
        <taxon>Thermodesulfobacteriota</taxon>
        <taxon>Desulfuromonadia</taxon>
        <taxon>Geobacterales</taxon>
        <taxon>Geobacteraceae</taxon>
        <taxon>Geotalea</taxon>
    </lineage>
</organism>
<keyword evidence="6" id="KW-1185">Reference proteome</keyword>
<dbReference type="STRING" id="316067.Geob_3403"/>
<dbReference type="EMBL" id="CP001390">
    <property type="protein sequence ID" value="ACM21746.1"/>
    <property type="molecule type" value="Genomic_DNA"/>
</dbReference>
<dbReference type="AlphaFoldDB" id="B9M5I7"/>
<name>B9M5I7_GEODF</name>
<feature type="signal peptide" evidence="3">
    <location>
        <begin position="1"/>
        <end position="29"/>
    </location>
</feature>
<keyword evidence="1 3" id="KW-0732">Signal</keyword>
<dbReference type="InterPro" id="IPR051829">
    <property type="entry name" value="Multiheme_Cytochr_ET"/>
</dbReference>
<dbReference type="OrthoDB" id="5405110at2"/>
<evidence type="ECO:0000256" key="1">
    <source>
        <dbReference type="ARBA" id="ARBA00022729"/>
    </source>
</evidence>
<reference evidence="5 6" key="1">
    <citation type="submission" date="2009-01" db="EMBL/GenBank/DDBJ databases">
        <title>Complete sequence of Geobacter sp. FRC-32.</title>
        <authorList>
            <consortium name="US DOE Joint Genome Institute"/>
            <person name="Lucas S."/>
            <person name="Copeland A."/>
            <person name="Lapidus A."/>
            <person name="Glavina del Rio T."/>
            <person name="Dalin E."/>
            <person name="Tice H."/>
            <person name="Bruce D."/>
            <person name="Goodwin L."/>
            <person name="Pitluck S."/>
            <person name="Saunders E."/>
            <person name="Brettin T."/>
            <person name="Detter J.C."/>
            <person name="Han C."/>
            <person name="Larimer F."/>
            <person name="Land M."/>
            <person name="Hauser L."/>
            <person name="Kyrpides N."/>
            <person name="Ovchinnikova G."/>
            <person name="Kostka J."/>
            <person name="Richardson P."/>
        </authorList>
    </citation>
    <scope>NUCLEOTIDE SEQUENCE [LARGE SCALE GENOMIC DNA]</scope>
    <source>
        <strain evidence="6">DSM 22248 / JCM 15807 / FRC-32</strain>
    </source>
</reference>
<keyword evidence="2" id="KW-1133">Transmembrane helix</keyword>
<protein>
    <submittedName>
        <fullName evidence="5">Menaquinol oxidoreductase complex Cbc5, cytochrome c subunit, putative, 7 heme-binding sites</fullName>
    </submittedName>
</protein>
<dbReference type="Proteomes" id="UP000007721">
    <property type="component" value="Chromosome"/>
</dbReference>
<dbReference type="KEGG" id="geo:Geob_3403"/>
<dbReference type="InterPro" id="IPR036280">
    <property type="entry name" value="Multihaem_cyt_sf"/>
</dbReference>
<evidence type="ECO:0000256" key="2">
    <source>
        <dbReference type="SAM" id="Phobius"/>
    </source>
</evidence>
<proteinExistence type="predicted"/>
<dbReference type="Pfam" id="PF09699">
    <property type="entry name" value="Paired_CXXCH_1"/>
    <property type="match status" value="1"/>
</dbReference>
<dbReference type="PANTHER" id="PTHR35038:SF8">
    <property type="entry name" value="C-TYPE POLYHEME CYTOCHROME OMCC"/>
    <property type="match status" value="1"/>
</dbReference>
<dbReference type="eggNOG" id="COG3005">
    <property type="taxonomic scope" value="Bacteria"/>
</dbReference>
<dbReference type="Gene3D" id="1.10.1130.10">
    <property type="entry name" value="Flavocytochrome C3, Chain A"/>
    <property type="match status" value="1"/>
</dbReference>